<dbReference type="PANTHER" id="PTHR36926:SF1">
    <property type="entry name" value="COLICIN V PRODUCTION PROTEIN"/>
    <property type="match status" value="1"/>
</dbReference>
<name>A0A212QX12_9PROT</name>
<gene>
    <name evidence="7" type="ORF">SAMN07250955_10458</name>
</gene>
<proteinExistence type="predicted"/>
<evidence type="ECO:0000313" key="8">
    <source>
        <dbReference type="Proteomes" id="UP000197065"/>
    </source>
</evidence>
<evidence type="ECO:0000256" key="2">
    <source>
        <dbReference type="ARBA" id="ARBA00022692"/>
    </source>
</evidence>
<evidence type="ECO:0000256" key="4">
    <source>
        <dbReference type="ARBA" id="ARBA00023136"/>
    </source>
</evidence>
<dbReference type="PANTHER" id="PTHR36926">
    <property type="entry name" value="COLICIN V PRODUCTION PROTEIN"/>
    <property type="match status" value="1"/>
</dbReference>
<evidence type="ECO:0000313" key="7">
    <source>
        <dbReference type="EMBL" id="SNB64265.1"/>
    </source>
</evidence>
<protein>
    <submittedName>
        <fullName evidence="7">Membrane protein required for colicin V production</fullName>
    </submittedName>
</protein>
<dbReference type="GO" id="GO:0009403">
    <property type="term" value="P:toxin biosynthetic process"/>
    <property type="evidence" value="ECO:0007669"/>
    <property type="project" value="InterPro"/>
</dbReference>
<accession>A0A212QX12</accession>
<dbReference type="Pfam" id="PF02674">
    <property type="entry name" value="Colicin_V"/>
    <property type="match status" value="1"/>
</dbReference>
<evidence type="ECO:0000256" key="5">
    <source>
        <dbReference type="SAM" id="MobiDB-lite"/>
    </source>
</evidence>
<feature type="transmembrane region" description="Helical" evidence="6">
    <location>
        <begin position="116"/>
        <end position="137"/>
    </location>
</feature>
<evidence type="ECO:0000256" key="1">
    <source>
        <dbReference type="ARBA" id="ARBA00004141"/>
    </source>
</evidence>
<dbReference type="EMBL" id="FYEH01000004">
    <property type="protein sequence ID" value="SNB64265.1"/>
    <property type="molecule type" value="Genomic_DNA"/>
</dbReference>
<feature type="compositionally biased region" description="Basic and acidic residues" evidence="5">
    <location>
        <begin position="199"/>
        <end position="215"/>
    </location>
</feature>
<organism evidence="7 8">
    <name type="scientific">Arboricoccus pini</name>
    <dbReference type="NCBI Taxonomy" id="1963835"/>
    <lineage>
        <taxon>Bacteria</taxon>
        <taxon>Pseudomonadati</taxon>
        <taxon>Pseudomonadota</taxon>
        <taxon>Alphaproteobacteria</taxon>
        <taxon>Geminicoccales</taxon>
        <taxon>Geminicoccaceae</taxon>
        <taxon>Arboricoccus</taxon>
    </lineage>
</organism>
<comment type="subcellular location">
    <subcellularLocation>
        <location evidence="1">Membrane</location>
        <topology evidence="1">Multi-pass membrane protein</topology>
    </subcellularLocation>
</comment>
<dbReference type="GO" id="GO:0016020">
    <property type="term" value="C:membrane"/>
    <property type="evidence" value="ECO:0007669"/>
    <property type="project" value="UniProtKB-SubCell"/>
</dbReference>
<feature type="transmembrane region" description="Helical" evidence="6">
    <location>
        <begin position="15"/>
        <end position="37"/>
    </location>
</feature>
<feature type="transmembrane region" description="Helical" evidence="6">
    <location>
        <begin position="81"/>
        <end position="104"/>
    </location>
</feature>
<reference evidence="7 8" key="1">
    <citation type="submission" date="2017-06" db="EMBL/GenBank/DDBJ databases">
        <authorList>
            <person name="Kim H.J."/>
            <person name="Triplett B.A."/>
        </authorList>
    </citation>
    <scope>NUCLEOTIDE SEQUENCE [LARGE SCALE GENOMIC DNA]</scope>
    <source>
        <strain evidence="7 8">B29T1</strain>
    </source>
</reference>
<keyword evidence="8" id="KW-1185">Reference proteome</keyword>
<dbReference type="AlphaFoldDB" id="A0A212QX12"/>
<dbReference type="OrthoDB" id="9806894at2"/>
<keyword evidence="2 6" id="KW-0812">Transmembrane</keyword>
<feature type="transmembrane region" description="Helical" evidence="6">
    <location>
        <begin position="44"/>
        <end position="61"/>
    </location>
</feature>
<evidence type="ECO:0000256" key="3">
    <source>
        <dbReference type="ARBA" id="ARBA00022989"/>
    </source>
</evidence>
<dbReference type="InterPro" id="IPR052719">
    <property type="entry name" value="CvpA-like"/>
</dbReference>
<keyword evidence="4 6" id="KW-0472">Membrane</keyword>
<dbReference type="InterPro" id="IPR003825">
    <property type="entry name" value="Colicin-V_CvpA"/>
</dbReference>
<keyword evidence="3 6" id="KW-1133">Transmembrane helix</keyword>
<evidence type="ECO:0000256" key="6">
    <source>
        <dbReference type="SAM" id="Phobius"/>
    </source>
</evidence>
<feature type="region of interest" description="Disordered" evidence="5">
    <location>
        <begin position="180"/>
        <end position="226"/>
    </location>
</feature>
<dbReference type="Proteomes" id="UP000197065">
    <property type="component" value="Unassembled WGS sequence"/>
</dbReference>
<sequence length="226" mass="24469">MARAWDFASAGMNQLPFTAFDIAVVAVIVISALLSLSRGIAREIASLLSWIGAAAVAWFAYEPAKPIMTQITHQELFVDLGTAALVFVIPLIILKIIFGMIAANVEGSRLTTADKLFGLVYGFGRGALLVCLAYLLGTLILERREFPTWVTTAYLEPPVARGASIIRAWLPGDIRERGQQAGEEAMERAQRYRNGATVDDGKSKDGPSATDRGKLEQLFPQGGQSQ</sequence>